<name>A0ABV5ZI98_9GAMM</name>
<keyword evidence="4" id="KW-0479">Metal-binding</keyword>
<keyword evidence="6" id="KW-1185">Reference proteome</keyword>
<evidence type="ECO:0000256" key="2">
    <source>
        <dbReference type="ARBA" id="ARBA00022741"/>
    </source>
</evidence>
<dbReference type="EMBL" id="JBHLZN010000006">
    <property type="protein sequence ID" value="MFB9887834.1"/>
    <property type="molecule type" value="Genomic_DNA"/>
</dbReference>
<gene>
    <name evidence="5" type="ORF">ACFFLH_15575</name>
</gene>
<comment type="catalytic activity">
    <reaction evidence="4">
        <text>(6S)-5-formyl-5,6,7,8-tetrahydrofolate + ATP = (6R)-5,10-methenyltetrahydrofolate + ADP + phosphate</text>
        <dbReference type="Rhea" id="RHEA:10488"/>
        <dbReference type="ChEBI" id="CHEBI:30616"/>
        <dbReference type="ChEBI" id="CHEBI:43474"/>
        <dbReference type="ChEBI" id="CHEBI:57455"/>
        <dbReference type="ChEBI" id="CHEBI:57457"/>
        <dbReference type="ChEBI" id="CHEBI:456216"/>
        <dbReference type="EC" id="6.3.3.2"/>
    </reaction>
</comment>
<comment type="similarity">
    <text evidence="1 4">Belongs to the 5-formyltetrahydrofolate cyclo-ligase family.</text>
</comment>
<dbReference type="InterPro" id="IPR024185">
    <property type="entry name" value="FTHF_cligase-like_sf"/>
</dbReference>
<comment type="cofactor">
    <cofactor evidence="4">
        <name>Mg(2+)</name>
        <dbReference type="ChEBI" id="CHEBI:18420"/>
    </cofactor>
</comment>
<comment type="caution">
    <text evidence="5">The sequence shown here is derived from an EMBL/GenBank/DDBJ whole genome shotgun (WGS) entry which is preliminary data.</text>
</comment>
<dbReference type="PANTHER" id="PTHR23407:SF1">
    <property type="entry name" value="5-FORMYLTETRAHYDROFOLATE CYCLO-LIGASE"/>
    <property type="match status" value="1"/>
</dbReference>
<dbReference type="PANTHER" id="PTHR23407">
    <property type="entry name" value="ATPASE INHIBITOR/5-FORMYLTETRAHYDROFOLATE CYCLO-LIGASE"/>
    <property type="match status" value="1"/>
</dbReference>
<dbReference type="SUPFAM" id="SSF100950">
    <property type="entry name" value="NagB/RpiA/CoA transferase-like"/>
    <property type="match status" value="1"/>
</dbReference>
<dbReference type="Gene3D" id="3.40.50.10420">
    <property type="entry name" value="NagB/RpiA/CoA transferase-like"/>
    <property type="match status" value="1"/>
</dbReference>
<dbReference type="GO" id="GO:0030272">
    <property type="term" value="F:5-formyltetrahydrofolate cyclo-ligase activity"/>
    <property type="evidence" value="ECO:0007669"/>
    <property type="project" value="UniProtKB-EC"/>
</dbReference>
<dbReference type="InterPro" id="IPR002698">
    <property type="entry name" value="FTHF_cligase"/>
</dbReference>
<reference evidence="5 6" key="1">
    <citation type="submission" date="2024-09" db="EMBL/GenBank/DDBJ databases">
        <authorList>
            <person name="Sun Q."/>
            <person name="Mori K."/>
        </authorList>
    </citation>
    <scope>NUCLEOTIDE SEQUENCE [LARGE SCALE GENOMIC DNA]</scope>
    <source>
        <strain evidence="5 6">ATCC 51285</strain>
    </source>
</reference>
<dbReference type="Proteomes" id="UP001589628">
    <property type="component" value="Unassembled WGS sequence"/>
</dbReference>
<dbReference type="RefSeq" id="WP_027312561.1">
    <property type="nucleotide sequence ID" value="NZ_JBHLZN010000006.1"/>
</dbReference>
<keyword evidence="4" id="KW-0460">Magnesium</keyword>
<dbReference type="EC" id="6.3.3.2" evidence="4"/>
<evidence type="ECO:0000256" key="3">
    <source>
        <dbReference type="ARBA" id="ARBA00022840"/>
    </source>
</evidence>
<dbReference type="PIRSF" id="PIRSF006806">
    <property type="entry name" value="FTHF_cligase"/>
    <property type="match status" value="1"/>
</dbReference>
<dbReference type="NCBIfam" id="TIGR02727">
    <property type="entry name" value="MTHFS_bact"/>
    <property type="match status" value="1"/>
</dbReference>
<keyword evidence="5" id="KW-0436">Ligase</keyword>
<evidence type="ECO:0000313" key="6">
    <source>
        <dbReference type="Proteomes" id="UP001589628"/>
    </source>
</evidence>
<organism evidence="5 6">
    <name type="scientific">Balneatrix alpica</name>
    <dbReference type="NCBI Taxonomy" id="75684"/>
    <lineage>
        <taxon>Bacteria</taxon>
        <taxon>Pseudomonadati</taxon>
        <taxon>Pseudomonadota</taxon>
        <taxon>Gammaproteobacteria</taxon>
        <taxon>Oceanospirillales</taxon>
        <taxon>Balneatrichaceae</taxon>
        <taxon>Balneatrix</taxon>
    </lineage>
</organism>
<evidence type="ECO:0000313" key="5">
    <source>
        <dbReference type="EMBL" id="MFB9887834.1"/>
    </source>
</evidence>
<keyword evidence="3 4" id="KW-0067">ATP-binding</keyword>
<accession>A0ABV5ZI98</accession>
<protein>
    <recommendedName>
        <fullName evidence="4">5-formyltetrahydrofolate cyclo-ligase</fullName>
        <ecNumber evidence="4">6.3.3.2</ecNumber>
    </recommendedName>
</protein>
<evidence type="ECO:0000256" key="1">
    <source>
        <dbReference type="ARBA" id="ARBA00010638"/>
    </source>
</evidence>
<sequence length="208" mass="24427">MSSSSNDIRQQLRREMRRRRRALSPAQQRHAAQALVRHFSQHPWFKRSRHLALYLSNDGEIDTRPLIELAWQQGKQVYLPVLHPLSHNRLWFLPYQQDTRLRLNQYRIPEPPLQPHRRRLPWTLDLVCMPLVAFDPQGGRLGMGGGYYDRTFAFLNRQPNWGKPRLLGLAHECQKVEHLPLASWDIPLSAILTDSRLYQAMPTDGSKE</sequence>
<keyword evidence="2 4" id="KW-0547">Nucleotide-binding</keyword>
<dbReference type="Pfam" id="PF01812">
    <property type="entry name" value="5-FTHF_cyc-lig"/>
    <property type="match status" value="1"/>
</dbReference>
<proteinExistence type="inferred from homology"/>
<dbReference type="InterPro" id="IPR037171">
    <property type="entry name" value="NagB/RpiA_transferase-like"/>
</dbReference>
<evidence type="ECO:0000256" key="4">
    <source>
        <dbReference type="RuleBase" id="RU361279"/>
    </source>
</evidence>